<organism evidence="6 7">
    <name type="scientific">Elsinoe batatas</name>
    <dbReference type="NCBI Taxonomy" id="2601811"/>
    <lineage>
        <taxon>Eukaryota</taxon>
        <taxon>Fungi</taxon>
        <taxon>Dikarya</taxon>
        <taxon>Ascomycota</taxon>
        <taxon>Pezizomycotina</taxon>
        <taxon>Dothideomycetes</taxon>
        <taxon>Dothideomycetidae</taxon>
        <taxon>Myriangiales</taxon>
        <taxon>Elsinoaceae</taxon>
        <taxon>Elsinoe</taxon>
    </lineage>
</organism>
<comment type="caution">
    <text evidence="6">The sequence shown here is derived from an EMBL/GenBank/DDBJ whole genome shotgun (WGS) entry which is preliminary data.</text>
</comment>
<feature type="region of interest" description="Disordered" evidence="4">
    <location>
        <begin position="1"/>
        <end position="21"/>
    </location>
</feature>
<evidence type="ECO:0000256" key="2">
    <source>
        <dbReference type="ARBA" id="ARBA00022801"/>
    </source>
</evidence>
<evidence type="ECO:0000259" key="5">
    <source>
        <dbReference type="Pfam" id="PF00135"/>
    </source>
</evidence>
<dbReference type="Proteomes" id="UP000809789">
    <property type="component" value="Unassembled WGS sequence"/>
</dbReference>
<dbReference type="PROSITE" id="PS00122">
    <property type="entry name" value="CARBOXYLESTERASE_B_1"/>
    <property type="match status" value="1"/>
</dbReference>
<dbReference type="InterPro" id="IPR002018">
    <property type="entry name" value="CarbesteraseB"/>
</dbReference>
<keyword evidence="7" id="KW-1185">Reference proteome</keyword>
<dbReference type="SUPFAM" id="SSF53474">
    <property type="entry name" value="alpha/beta-Hydrolases"/>
    <property type="match status" value="1"/>
</dbReference>
<dbReference type="InterPro" id="IPR029058">
    <property type="entry name" value="AB_hydrolase_fold"/>
</dbReference>
<dbReference type="GO" id="GO:0016787">
    <property type="term" value="F:hydrolase activity"/>
    <property type="evidence" value="ECO:0007669"/>
    <property type="project" value="UniProtKB-KW"/>
</dbReference>
<dbReference type="EC" id="3.1.1.-" evidence="3"/>
<dbReference type="Pfam" id="PF00135">
    <property type="entry name" value="COesterase"/>
    <property type="match status" value="2"/>
</dbReference>
<keyword evidence="2 3" id="KW-0378">Hydrolase</keyword>
<reference evidence="6" key="1">
    <citation type="submission" date="2021-07" db="EMBL/GenBank/DDBJ databases">
        <title>Elsinoe batatas strain:CRI-CJ2 Genome sequencing and assembly.</title>
        <authorList>
            <person name="Huang L."/>
        </authorList>
    </citation>
    <scope>NUCLEOTIDE SEQUENCE</scope>
    <source>
        <strain evidence="6">CRI-CJ2</strain>
    </source>
</reference>
<dbReference type="AlphaFoldDB" id="A0A8K0KZD2"/>
<comment type="similarity">
    <text evidence="1 3">Belongs to the type-B carboxylesterase/lipase family.</text>
</comment>
<accession>A0A8K0KZD2</accession>
<feature type="domain" description="Carboxylesterase type B" evidence="5">
    <location>
        <begin position="334"/>
        <end position="413"/>
    </location>
</feature>
<proteinExistence type="inferred from homology"/>
<evidence type="ECO:0000256" key="3">
    <source>
        <dbReference type="RuleBase" id="RU361235"/>
    </source>
</evidence>
<dbReference type="OrthoDB" id="3200163at2759"/>
<dbReference type="EMBL" id="JAESVG020000006">
    <property type="protein sequence ID" value="KAG8626292.1"/>
    <property type="molecule type" value="Genomic_DNA"/>
</dbReference>
<feature type="compositionally biased region" description="Polar residues" evidence="4">
    <location>
        <begin position="1"/>
        <end position="14"/>
    </location>
</feature>
<feature type="domain" description="Carboxylesterase type B" evidence="5">
    <location>
        <begin position="18"/>
        <end position="229"/>
    </location>
</feature>
<gene>
    <name evidence="6" type="ORF">KVT40_005237</name>
</gene>
<name>A0A8K0KZD2_9PEZI</name>
<protein>
    <recommendedName>
        <fullName evidence="3">Carboxylic ester hydrolase</fullName>
        <ecNumber evidence="3">3.1.1.-</ecNumber>
    </recommendedName>
</protein>
<dbReference type="PANTHER" id="PTHR11559">
    <property type="entry name" value="CARBOXYLESTERASE"/>
    <property type="match status" value="1"/>
</dbReference>
<evidence type="ECO:0000313" key="6">
    <source>
        <dbReference type="EMBL" id="KAG8626292.1"/>
    </source>
</evidence>
<dbReference type="InterPro" id="IPR050309">
    <property type="entry name" value="Type-B_Carboxylest/Lipase"/>
</dbReference>
<dbReference type="Gene3D" id="3.40.50.1820">
    <property type="entry name" value="alpha/beta hydrolase"/>
    <property type="match status" value="2"/>
</dbReference>
<dbReference type="InterPro" id="IPR019826">
    <property type="entry name" value="Carboxylesterase_B_AS"/>
</dbReference>
<evidence type="ECO:0000256" key="1">
    <source>
        <dbReference type="ARBA" id="ARBA00005964"/>
    </source>
</evidence>
<evidence type="ECO:0000313" key="7">
    <source>
        <dbReference type="Proteomes" id="UP000809789"/>
    </source>
</evidence>
<evidence type="ECO:0000256" key="4">
    <source>
        <dbReference type="SAM" id="MobiDB-lite"/>
    </source>
</evidence>
<sequence length="501" mass="54798">MSSLHHPTLNTTFQGHRAASAPSTHYRGIPYATVPHRFADPSLLTTYGSTTDATTFGPRCPQIPVDVGYLLREPEGDIWFSTTEDEFACTNLDIAVPDLADSQKGTKLPVFFWVHGGSQVVSYGNAGSKIGDVRKLVSQSVADGTPVVVVSVQYRLGIFHVGDSETRKNLGLRDLMVALEWTRRYIGGFGGDAEQITLAGESAGAALAHAMVVMGAEVRRVALMSGSLWMSGPRPDAMGEAGVRGPVREKLKGFGGDGDLEGAKVVDLVRAQKEAGVVSVFLQVEEGLKDWQTKTGKVEELVVGDCEYESVLWKNGVDGLSGEEIDASFTKAGATGEKLKKLYHINKDRASSARHGALDLINDVLWAMPTWNLANLFKQQRKTAYVYLFDQANPWQASARAHHAVDLIYLFEGFDISLNPAGQALAKEQRRRYLEWTHGRQPWSADKTCVFGPHGRVQEVDGEEVKSQRRMREIGEIRKLPFAEVLGVLPGLIAGRISLHN</sequence>